<dbReference type="EMBL" id="JAZIBG010000031">
    <property type="protein sequence ID" value="MEF7615460.1"/>
    <property type="molecule type" value="Genomic_DNA"/>
</dbReference>
<proteinExistence type="predicted"/>
<feature type="transmembrane region" description="Helical" evidence="1">
    <location>
        <begin position="12"/>
        <end position="30"/>
    </location>
</feature>
<organism evidence="3 4">
    <name type="scientific">Aquincola agrisoli</name>
    <dbReference type="NCBI Taxonomy" id="3119538"/>
    <lineage>
        <taxon>Bacteria</taxon>
        <taxon>Pseudomonadati</taxon>
        <taxon>Pseudomonadota</taxon>
        <taxon>Betaproteobacteria</taxon>
        <taxon>Burkholderiales</taxon>
        <taxon>Sphaerotilaceae</taxon>
        <taxon>Aquincola</taxon>
    </lineage>
</organism>
<evidence type="ECO:0000313" key="3">
    <source>
        <dbReference type="EMBL" id="MEF7615460.1"/>
    </source>
</evidence>
<evidence type="ECO:0000259" key="2">
    <source>
        <dbReference type="Pfam" id="PF05232"/>
    </source>
</evidence>
<feature type="transmembrane region" description="Helical" evidence="1">
    <location>
        <begin position="36"/>
        <end position="59"/>
    </location>
</feature>
<dbReference type="NCBIfam" id="NF033664">
    <property type="entry name" value="PACE_transport"/>
    <property type="match status" value="1"/>
</dbReference>
<keyword evidence="4" id="KW-1185">Reference proteome</keyword>
<evidence type="ECO:0000313" key="4">
    <source>
        <dbReference type="Proteomes" id="UP001336250"/>
    </source>
</evidence>
<dbReference type="InterPro" id="IPR007896">
    <property type="entry name" value="BTP_bacteria"/>
</dbReference>
<feature type="transmembrane region" description="Helical" evidence="1">
    <location>
        <begin position="111"/>
        <end position="128"/>
    </location>
</feature>
<keyword evidence="1" id="KW-0472">Membrane</keyword>
<dbReference type="InterPro" id="IPR058208">
    <property type="entry name" value="PACE"/>
</dbReference>
<keyword evidence="1" id="KW-1133">Transmembrane helix</keyword>
<dbReference type="Pfam" id="PF05232">
    <property type="entry name" value="BTP"/>
    <property type="match status" value="2"/>
</dbReference>
<keyword evidence="1" id="KW-0812">Transmembrane</keyword>
<feature type="transmembrane region" description="Helical" evidence="1">
    <location>
        <begin position="80"/>
        <end position="99"/>
    </location>
</feature>
<evidence type="ECO:0000256" key="1">
    <source>
        <dbReference type="SAM" id="Phobius"/>
    </source>
</evidence>
<comment type="caution">
    <text evidence="3">The sequence shown here is derived from an EMBL/GenBank/DDBJ whole genome shotgun (WGS) entry which is preliminary data.</text>
</comment>
<dbReference type="Proteomes" id="UP001336250">
    <property type="component" value="Unassembled WGS sequence"/>
</dbReference>
<dbReference type="AlphaFoldDB" id="A0AAW9QLI4"/>
<sequence>MQGPLRRVVFITLYEAIAIAIVAGALAFVFDQGLGHSGALAVMSSMIAVAWNLVFNHFFERWEAKQAVKGRSFARRIAHAVGFEGGLVALLVPTFAWWLDISLWEALVTDIGFVLFFLIYTFVFNWGFDKVFGLPASAAPQPCG</sequence>
<reference evidence="3 4" key="1">
    <citation type="submission" date="2024-02" db="EMBL/GenBank/DDBJ databases">
        <title>Genome sequence of Aquincola sp. MAHUQ-54.</title>
        <authorList>
            <person name="Huq M.A."/>
        </authorList>
    </citation>
    <scope>NUCLEOTIDE SEQUENCE [LARGE SCALE GENOMIC DNA]</scope>
    <source>
        <strain evidence="3 4">MAHUQ-54</strain>
    </source>
</reference>
<feature type="domain" description="Chlorhexidine efflux transporter" evidence="2">
    <location>
        <begin position="71"/>
        <end position="133"/>
    </location>
</feature>
<gene>
    <name evidence="3" type="ORF">V4F39_16185</name>
</gene>
<dbReference type="RefSeq" id="WP_332290726.1">
    <property type="nucleotide sequence ID" value="NZ_JAZIBG010000031.1"/>
</dbReference>
<feature type="domain" description="Chlorhexidine efflux transporter" evidence="2">
    <location>
        <begin position="3"/>
        <end position="64"/>
    </location>
</feature>
<accession>A0AAW9QLI4</accession>
<protein>
    <submittedName>
        <fullName evidence="3">PACE efflux transporter</fullName>
    </submittedName>
</protein>
<name>A0AAW9QLI4_9BURK</name>